<keyword evidence="3" id="KW-1185">Reference proteome</keyword>
<dbReference type="GO" id="GO:0016853">
    <property type="term" value="F:isomerase activity"/>
    <property type="evidence" value="ECO:0007669"/>
    <property type="project" value="UniProtKB-KW"/>
</dbReference>
<dbReference type="Pfam" id="PF01261">
    <property type="entry name" value="AP_endonuc_2"/>
    <property type="match status" value="1"/>
</dbReference>
<organism evidence="2 3">
    <name type="scientific">Propionispora vibrioides</name>
    <dbReference type="NCBI Taxonomy" id="112903"/>
    <lineage>
        <taxon>Bacteria</taxon>
        <taxon>Bacillati</taxon>
        <taxon>Bacillota</taxon>
        <taxon>Negativicutes</taxon>
        <taxon>Selenomonadales</taxon>
        <taxon>Sporomusaceae</taxon>
        <taxon>Propionispora</taxon>
    </lineage>
</organism>
<dbReference type="EMBL" id="FODY01000027">
    <property type="protein sequence ID" value="SEP42057.1"/>
    <property type="molecule type" value="Genomic_DNA"/>
</dbReference>
<evidence type="ECO:0000313" key="2">
    <source>
        <dbReference type="EMBL" id="SEP42057.1"/>
    </source>
</evidence>
<dbReference type="SUPFAM" id="SSF51658">
    <property type="entry name" value="Xylose isomerase-like"/>
    <property type="match status" value="1"/>
</dbReference>
<evidence type="ECO:0000259" key="1">
    <source>
        <dbReference type="Pfam" id="PF01261"/>
    </source>
</evidence>
<dbReference type="PANTHER" id="PTHR12110:SF21">
    <property type="entry name" value="XYLOSE ISOMERASE-LIKE TIM BARREL DOMAIN-CONTAINING PROTEIN"/>
    <property type="match status" value="1"/>
</dbReference>
<dbReference type="Proteomes" id="UP000198847">
    <property type="component" value="Unassembled WGS sequence"/>
</dbReference>
<feature type="domain" description="Xylose isomerase-like TIM barrel" evidence="1">
    <location>
        <begin position="22"/>
        <end position="312"/>
    </location>
</feature>
<sequence length="330" mass="37899">MTRPVTLASGQFGDLSLEKLCALAQKSGYEGLELATHAHFDVNRALNDETYIAYVQDTLKKYNLKCWAISAHLAGQCVGDNWDRRLDNFAPKHISGQPEKIRIWAIEEMKRTALAARKMDVLVINGFLGSPIWAWWYSYPQTTPEMVEAGFHKIYDLWTPIFDVFDEQEIRFALEVHPTEIAFDYYSTERLLEKFHYRPTLGLNYDPSHLVWQGVNELTFLRDFANRIYHVHMKDVKLQRNEKAGILGSHLEFGDTRRAWNFVSVGHGNVDFDGIIRELNQIGYEGPLSVEWEDSGMKREFGAAEACAYVRKINFSPSHIAFDAALKADN</sequence>
<protein>
    <submittedName>
        <fullName evidence="2">Sugar phosphate isomerase/epimerase</fullName>
    </submittedName>
</protein>
<reference evidence="2 3" key="1">
    <citation type="submission" date="2016-10" db="EMBL/GenBank/DDBJ databases">
        <authorList>
            <person name="de Groot N.N."/>
        </authorList>
    </citation>
    <scope>NUCLEOTIDE SEQUENCE [LARGE SCALE GENOMIC DNA]</scope>
    <source>
        <strain evidence="2 3">DSM 13305</strain>
    </source>
</reference>
<name>A0A1H8XQG1_9FIRM</name>
<proteinExistence type="predicted"/>
<dbReference type="InterPro" id="IPR013022">
    <property type="entry name" value="Xyl_isomerase-like_TIM-brl"/>
</dbReference>
<dbReference type="RefSeq" id="WP_091750661.1">
    <property type="nucleotide sequence ID" value="NZ_FODY01000027.1"/>
</dbReference>
<dbReference type="STRING" id="112903.SAMN04490178_12743"/>
<dbReference type="InterPro" id="IPR050312">
    <property type="entry name" value="IolE/XylAMocC-like"/>
</dbReference>
<dbReference type="OrthoDB" id="9779184at2"/>
<dbReference type="Gene3D" id="3.20.20.150">
    <property type="entry name" value="Divalent-metal-dependent TIM barrel enzymes"/>
    <property type="match status" value="1"/>
</dbReference>
<keyword evidence="2" id="KW-0413">Isomerase</keyword>
<accession>A0A1H8XQG1</accession>
<dbReference type="InterPro" id="IPR036237">
    <property type="entry name" value="Xyl_isomerase-like_sf"/>
</dbReference>
<gene>
    <name evidence="2" type="ORF">SAMN04490178_12743</name>
</gene>
<dbReference type="PANTHER" id="PTHR12110">
    <property type="entry name" value="HYDROXYPYRUVATE ISOMERASE"/>
    <property type="match status" value="1"/>
</dbReference>
<dbReference type="AlphaFoldDB" id="A0A1H8XQG1"/>
<evidence type="ECO:0000313" key="3">
    <source>
        <dbReference type="Proteomes" id="UP000198847"/>
    </source>
</evidence>